<feature type="region of interest" description="Disordered" evidence="1">
    <location>
        <begin position="1"/>
        <end position="35"/>
    </location>
</feature>
<dbReference type="Proteomes" id="UP001604336">
    <property type="component" value="Unassembled WGS sequence"/>
</dbReference>
<name>A0ABD1TXK9_9LAMI</name>
<sequence>MSATARGTSAANQAQKGRCTHLHGPERRDLRPFLTRPPHLCRNTHSPHAPVGLVRLFTVNPNMVLDLQWRRRLWRWKKPATTPSKKHWQEVKEICRDGRRLPPYCRRSTHRRLIRFVKMEE</sequence>
<gene>
    <name evidence="2" type="ORF">Adt_13719</name>
</gene>
<feature type="compositionally biased region" description="Polar residues" evidence="1">
    <location>
        <begin position="1"/>
        <end position="15"/>
    </location>
</feature>
<proteinExistence type="predicted"/>
<keyword evidence="3" id="KW-1185">Reference proteome</keyword>
<dbReference type="AlphaFoldDB" id="A0ABD1TXK9"/>
<evidence type="ECO:0000256" key="1">
    <source>
        <dbReference type="SAM" id="MobiDB-lite"/>
    </source>
</evidence>
<protein>
    <submittedName>
        <fullName evidence="2">Uncharacterized protein</fullName>
    </submittedName>
</protein>
<reference evidence="3" key="1">
    <citation type="submission" date="2024-07" db="EMBL/GenBank/DDBJ databases">
        <title>Two chromosome-level genome assemblies of Korean endemic species Abeliophyllum distichum and Forsythia ovata (Oleaceae).</title>
        <authorList>
            <person name="Jang H."/>
        </authorList>
    </citation>
    <scope>NUCLEOTIDE SEQUENCE [LARGE SCALE GENOMIC DNA]</scope>
</reference>
<evidence type="ECO:0000313" key="2">
    <source>
        <dbReference type="EMBL" id="KAL2517472.1"/>
    </source>
</evidence>
<organism evidence="2 3">
    <name type="scientific">Abeliophyllum distichum</name>
    <dbReference type="NCBI Taxonomy" id="126358"/>
    <lineage>
        <taxon>Eukaryota</taxon>
        <taxon>Viridiplantae</taxon>
        <taxon>Streptophyta</taxon>
        <taxon>Embryophyta</taxon>
        <taxon>Tracheophyta</taxon>
        <taxon>Spermatophyta</taxon>
        <taxon>Magnoliopsida</taxon>
        <taxon>eudicotyledons</taxon>
        <taxon>Gunneridae</taxon>
        <taxon>Pentapetalae</taxon>
        <taxon>asterids</taxon>
        <taxon>lamiids</taxon>
        <taxon>Lamiales</taxon>
        <taxon>Oleaceae</taxon>
        <taxon>Forsythieae</taxon>
        <taxon>Abeliophyllum</taxon>
    </lineage>
</organism>
<comment type="caution">
    <text evidence="2">The sequence shown here is derived from an EMBL/GenBank/DDBJ whole genome shotgun (WGS) entry which is preliminary data.</text>
</comment>
<accession>A0ABD1TXK9</accession>
<dbReference type="EMBL" id="JBFOLK010000004">
    <property type="protein sequence ID" value="KAL2517472.1"/>
    <property type="molecule type" value="Genomic_DNA"/>
</dbReference>
<evidence type="ECO:0000313" key="3">
    <source>
        <dbReference type="Proteomes" id="UP001604336"/>
    </source>
</evidence>